<reference evidence="2 3" key="1">
    <citation type="journal article" date="2017" name="Curr. Biol.">
        <title>Genome architecture and evolution of a unichromosomal asexual nematode.</title>
        <authorList>
            <person name="Fradin H."/>
            <person name="Zegar C."/>
            <person name="Gutwein M."/>
            <person name="Lucas J."/>
            <person name="Kovtun M."/>
            <person name="Corcoran D."/>
            <person name="Baugh L.R."/>
            <person name="Kiontke K."/>
            <person name="Gunsalus K."/>
            <person name="Fitch D.H."/>
            <person name="Piano F."/>
        </authorList>
    </citation>
    <scope>NUCLEOTIDE SEQUENCE [LARGE SCALE GENOMIC DNA]</scope>
    <source>
        <strain evidence="2">PF1309</strain>
    </source>
</reference>
<comment type="caution">
    <text evidence="2">The sequence shown here is derived from an EMBL/GenBank/DDBJ whole genome shotgun (WGS) entry which is preliminary data.</text>
</comment>
<organism evidence="2 3">
    <name type="scientific">Diploscapter pachys</name>
    <dbReference type="NCBI Taxonomy" id="2018661"/>
    <lineage>
        <taxon>Eukaryota</taxon>
        <taxon>Metazoa</taxon>
        <taxon>Ecdysozoa</taxon>
        <taxon>Nematoda</taxon>
        <taxon>Chromadorea</taxon>
        <taxon>Rhabditida</taxon>
        <taxon>Rhabditina</taxon>
        <taxon>Rhabditomorpha</taxon>
        <taxon>Rhabditoidea</taxon>
        <taxon>Rhabditidae</taxon>
        <taxon>Diploscapter</taxon>
    </lineage>
</organism>
<dbReference type="OrthoDB" id="5789202at2759"/>
<feature type="transmembrane region" description="Helical" evidence="1">
    <location>
        <begin position="35"/>
        <end position="53"/>
    </location>
</feature>
<keyword evidence="3" id="KW-1185">Reference proteome</keyword>
<sequence length="95" mass="10371">MNHPSYGDESFAQDIPHPDVLAASIPTDMAGVPAWAVWLFVACGLLIMAVLLLDYCVIRRNALGNTCCARARFKRTPTQSGAAHQKRSTNMLLNV</sequence>
<evidence type="ECO:0000313" key="2">
    <source>
        <dbReference type="EMBL" id="PAV63239.1"/>
    </source>
</evidence>
<keyword evidence="1" id="KW-0472">Membrane</keyword>
<dbReference type="EMBL" id="LIAE01010322">
    <property type="protein sequence ID" value="PAV63239.1"/>
    <property type="molecule type" value="Genomic_DNA"/>
</dbReference>
<protein>
    <submittedName>
        <fullName evidence="2">Uncharacterized protein</fullName>
    </submittedName>
</protein>
<gene>
    <name evidence="2" type="ORF">WR25_17716</name>
</gene>
<evidence type="ECO:0000313" key="3">
    <source>
        <dbReference type="Proteomes" id="UP000218231"/>
    </source>
</evidence>
<name>A0A2A2JP06_9BILA</name>
<dbReference type="AlphaFoldDB" id="A0A2A2JP06"/>
<keyword evidence="1" id="KW-1133">Transmembrane helix</keyword>
<evidence type="ECO:0000256" key="1">
    <source>
        <dbReference type="SAM" id="Phobius"/>
    </source>
</evidence>
<proteinExistence type="predicted"/>
<accession>A0A2A2JP06</accession>
<keyword evidence="1" id="KW-0812">Transmembrane</keyword>
<dbReference type="Proteomes" id="UP000218231">
    <property type="component" value="Unassembled WGS sequence"/>
</dbReference>